<feature type="domain" description="HTH arsR-type" evidence="4">
    <location>
        <begin position="5"/>
        <end position="99"/>
    </location>
</feature>
<reference evidence="5 6" key="1">
    <citation type="submission" date="2016-10" db="EMBL/GenBank/DDBJ databases">
        <authorList>
            <person name="de Groot N.N."/>
        </authorList>
    </citation>
    <scope>NUCLEOTIDE SEQUENCE [LARGE SCALE GENOMIC DNA]</scope>
    <source>
        <strain evidence="5 6">MON 2.2</strain>
    </source>
</reference>
<evidence type="ECO:0000256" key="1">
    <source>
        <dbReference type="ARBA" id="ARBA00023015"/>
    </source>
</evidence>
<dbReference type="InterPro" id="IPR001845">
    <property type="entry name" value="HTH_ArsR_DNA-bd_dom"/>
</dbReference>
<organism evidence="5 6">
    <name type="scientific">Auraticoccus monumenti</name>
    <dbReference type="NCBI Taxonomy" id="675864"/>
    <lineage>
        <taxon>Bacteria</taxon>
        <taxon>Bacillati</taxon>
        <taxon>Actinomycetota</taxon>
        <taxon>Actinomycetes</taxon>
        <taxon>Propionibacteriales</taxon>
        <taxon>Propionibacteriaceae</taxon>
        <taxon>Auraticoccus</taxon>
    </lineage>
</organism>
<evidence type="ECO:0000259" key="4">
    <source>
        <dbReference type="PROSITE" id="PS50987"/>
    </source>
</evidence>
<dbReference type="Proteomes" id="UP000198546">
    <property type="component" value="Chromosome i"/>
</dbReference>
<dbReference type="PANTHER" id="PTHR43132">
    <property type="entry name" value="ARSENICAL RESISTANCE OPERON REPRESSOR ARSR-RELATED"/>
    <property type="match status" value="1"/>
</dbReference>
<keyword evidence="6" id="KW-1185">Reference proteome</keyword>
<keyword evidence="2 5" id="KW-0238">DNA-binding</keyword>
<evidence type="ECO:0000313" key="5">
    <source>
        <dbReference type="EMBL" id="SDD29803.1"/>
    </source>
</evidence>
<name>A0A1G6TL59_9ACTN</name>
<dbReference type="GO" id="GO:0003700">
    <property type="term" value="F:DNA-binding transcription factor activity"/>
    <property type="evidence" value="ECO:0007669"/>
    <property type="project" value="InterPro"/>
</dbReference>
<sequence length="104" mass="11242">MLLVNRESGLHEAAELFKVLGNESRLRLLQLLGEGPRTVGALVEATQLSQPLVSQHLRTLRQSGLAVASRSGKEVTYQLADDHVSHLVGDALAHVQEPARADEA</sequence>
<dbReference type="RefSeq" id="WP_231946482.1">
    <property type="nucleotide sequence ID" value="NZ_LT629688.1"/>
</dbReference>
<dbReference type="NCBIfam" id="NF033788">
    <property type="entry name" value="HTH_metalloreg"/>
    <property type="match status" value="1"/>
</dbReference>
<dbReference type="AlphaFoldDB" id="A0A1G6TL59"/>
<dbReference type="InterPro" id="IPR011991">
    <property type="entry name" value="ArsR-like_HTH"/>
</dbReference>
<protein>
    <submittedName>
        <fullName evidence="5">DNA-binding transcriptional regulator, ArsR family</fullName>
    </submittedName>
</protein>
<proteinExistence type="predicted"/>
<dbReference type="InterPro" id="IPR036390">
    <property type="entry name" value="WH_DNA-bd_sf"/>
</dbReference>
<dbReference type="PRINTS" id="PR00778">
    <property type="entry name" value="HTHARSR"/>
</dbReference>
<dbReference type="InterPro" id="IPR051011">
    <property type="entry name" value="Metal_resp_trans_reg"/>
</dbReference>
<dbReference type="InterPro" id="IPR036388">
    <property type="entry name" value="WH-like_DNA-bd_sf"/>
</dbReference>
<dbReference type="CDD" id="cd00090">
    <property type="entry name" value="HTH_ARSR"/>
    <property type="match status" value="1"/>
</dbReference>
<evidence type="ECO:0000313" key="6">
    <source>
        <dbReference type="Proteomes" id="UP000198546"/>
    </source>
</evidence>
<evidence type="ECO:0000256" key="3">
    <source>
        <dbReference type="ARBA" id="ARBA00023163"/>
    </source>
</evidence>
<dbReference type="GO" id="GO:0003677">
    <property type="term" value="F:DNA binding"/>
    <property type="evidence" value="ECO:0007669"/>
    <property type="project" value="UniProtKB-KW"/>
</dbReference>
<gene>
    <name evidence="5" type="ORF">SAMN04489747_0648</name>
</gene>
<keyword evidence="3" id="KW-0804">Transcription</keyword>
<dbReference type="SUPFAM" id="SSF46785">
    <property type="entry name" value="Winged helix' DNA-binding domain"/>
    <property type="match status" value="1"/>
</dbReference>
<dbReference type="Pfam" id="PF01022">
    <property type="entry name" value="HTH_5"/>
    <property type="match status" value="1"/>
</dbReference>
<evidence type="ECO:0000256" key="2">
    <source>
        <dbReference type="ARBA" id="ARBA00023125"/>
    </source>
</evidence>
<dbReference type="Gene3D" id="1.10.10.10">
    <property type="entry name" value="Winged helix-like DNA-binding domain superfamily/Winged helix DNA-binding domain"/>
    <property type="match status" value="1"/>
</dbReference>
<dbReference type="PROSITE" id="PS50987">
    <property type="entry name" value="HTH_ARSR_2"/>
    <property type="match status" value="1"/>
</dbReference>
<accession>A0A1G6TL59</accession>
<dbReference type="SMART" id="SM00418">
    <property type="entry name" value="HTH_ARSR"/>
    <property type="match status" value="1"/>
</dbReference>
<dbReference type="STRING" id="675864.SAMN04489747_0648"/>
<dbReference type="PANTHER" id="PTHR43132:SF2">
    <property type="entry name" value="ARSENICAL RESISTANCE OPERON REPRESSOR ARSR-RELATED"/>
    <property type="match status" value="1"/>
</dbReference>
<dbReference type="EMBL" id="LT629688">
    <property type="protein sequence ID" value="SDD29803.1"/>
    <property type="molecule type" value="Genomic_DNA"/>
</dbReference>
<keyword evidence="1" id="KW-0805">Transcription regulation</keyword>